<feature type="region of interest" description="Disordered" evidence="1">
    <location>
        <begin position="1"/>
        <end position="21"/>
    </location>
</feature>
<gene>
    <name evidence="2" type="ORF">SMRZ_LOCUS721</name>
</gene>
<dbReference type="Proteomes" id="UP000277204">
    <property type="component" value="Unassembled WGS sequence"/>
</dbReference>
<evidence type="ECO:0000313" key="2">
    <source>
        <dbReference type="EMBL" id="VDO49077.1"/>
    </source>
</evidence>
<dbReference type="EMBL" id="UZAI01000139">
    <property type="protein sequence ID" value="VDO49077.1"/>
    <property type="molecule type" value="Genomic_DNA"/>
</dbReference>
<protein>
    <submittedName>
        <fullName evidence="2">Uncharacterized protein</fullName>
    </submittedName>
</protein>
<reference evidence="2 3" key="1">
    <citation type="submission" date="2018-11" db="EMBL/GenBank/DDBJ databases">
        <authorList>
            <consortium name="Pathogen Informatics"/>
        </authorList>
    </citation>
    <scope>NUCLEOTIDE SEQUENCE [LARGE SCALE GENOMIC DNA]</scope>
    <source>
        <strain evidence="2 3">Zambia</strain>
    </source>
</reference>
<accession>A0A183LA96</accession>
<organism evidence="2 3">
    <name type="scientific">Schistosoma margrebowiei</name>
    <dbReference type="NCBI Taxonomy" id="48269"/>
    <lineage>
        <taxon>Eukaryota</taxon>
        <taxon>Metazoa</taxon>
        <taxon>Spiralia</taxon>
        <taxon>Lophotrochozoa</taxon>
        <taxon>Platyhelminthes</taxon>
        <taxon>Trematoda</taxon>
        <taxon>Digenea</taxon>
        <taxon>Strigeidida</taxon>
        <taxon>Schistosomatoidea</taxon>
        <taxon>Schistosomatidae</taxon>
        <taxon>Schistosoma</taxon>
    </lineage>
</organism>
<feature type="compositionally biased region" description="Basic and acidic residues" evidence="1">
    <location>
        <begin position="8"/>
        <end position="21"/>
    </location>
</feature>
<proteinExistence type="predicted"/>
<evidence type="ECO:0000256" key="1">
    <source>
        <dbReference type="SAM" id="MobiDB-lite"/>
    </source>
</evidence>
<keyword evidence="3" id="KW-1185">Reference proteome</keyword>
<name>A0A183LA96_9TREM</name>
<evidence type="ECO:0000313" key="3">
    <source>
        <dbReference type="Proteomes" id="UP000277204"/>
    </source>
</evidence>
<sequence length="87" mass="9931">MVFPNDSHISDETPYKSEEPVHDRKPDVVLIDADFFIDPLLCNEILNKFHENISEESNPDVISYITYPHNAFAPCPKTCSMQCTSTK</sequence>
<dbReference type="AlphaFoldDB" id="A0A183LA96"/>